<evidence type="ECO:0008006" key="3">
    <source>
        <dbReference type="Google" id="ProtNLM"/>
    </source>
</evidence>
<evidence type="ECO:0000313" key="1">
    <source>
        <dbReference type="EMBL" id="HJA72420.1"/>
    </source>
</evidence>
<reference evidence="1" key="1">
    <citation type="journal article" date="2021" name="PeerJ">
        <title>Extensive microbial diversity within the chicken gut microbiome revealed by metagenomics and culture.</title>
        <authorList>
            <person name="Gilroy R."/>
            <person name="Ravi A."/>
            <person name="Getino M."/>
            <person name="Pursley I."/>
            <person name="Horton D.L."/>
            <person name="Alikhan N.F."/>
            <person name="Baker D."/>
            <person name="Gharbi K."/>
            <person name="Hall N."/>
            <person name="Watson M."/>
            <person name="Adriaenssens E.M."/>
            <person name="Foster-Nyarko E."/>
            <person name="Jarju S."/>
            <person name="Secka A."/>
            <person name="Antonio M."/>
            <person name="Oren A."/>
            <person name="Chaudhuri R.R."/>
            <person name="La Ragione R."/>
            <person name="Hildebrand F."/>
            <person name="Pallen M.J."/>
        </authorList>
    </citation>
    <scope>NUCLEOTIDE SEQUENCE</scope>
    <source>
        <strain evidence="1">CHK178-16964</strain>
    </source>
</reference>
<organism evidence="1 2">
    <name type="scientific">Candidatus Lachnoclostridium stercoravium</name>
    <dbReference type="NCBI Taxonomy" id="2838633"/>
    <lineage>
        <taxon>Bacteria</taxon>
        <taxon>Bacillati</taxon>
        <taxon>Bacillota</taxon>
        <taxon>Clostridia</taxon>
        <taxon>Lachnospirales</taxon>
        <taxon>Lachnospiraceae</taxon>
    </lineage>
</organism>
<reference evidence="1" key="2">
    <citation type="submission" date="2021-04" db="EMBL/GenBank/DDBJ databases">
        <authorList>
            <person name="Gilroy R."/>
        </authorList>
    </citation>
    <scope>NUCLEOTIDE SEQUENCE</scope>
    <source>
        <strain evidence="1">CHK178-16964</strain>
    </source>
</reference>
<protein>
    <recommendedName>
        <fullName evidence="3">Phage tail tape measure protein</fullName>
    </recommendedName>
</protein>
<comment type="caution">
    <text evidence="1">The sequence shown here is derived from an EMBL/GenBank/DDBJ whole genome shotgun (WGS) entry which is preliminary data.</text>
</comment>
<gene>
    <name evidence="1" type="ORF">IAA07_12755</name>
</gene>
<evidence type="ECO:0000313" key="2">
    <source>
        <dbReference type="Proteomes" id="UP000823900"/>
    </source>
</evidence>
<sequence length="189" mass="20155">MADKSAFDPSSMSEAMALISRSSDKTGRSVAELVKEMKKWQELGYSLTESASLASASLLYADVFNKSNAAAISEMDAALKRFNQTTEGSVSTLEALKSADFASILSASITKSADNAQSLADLEAKTRQFQQSLTSLSQTAKASDFAKDIAAFGKEATSAFGSAFNKANQFVFFLANIKNSSISKSFDPF</sequence>
<accession>A0A9D2HIW4</accession>
<name>A0A9D2HIW4_9FIRM</name>
<dbReference type="Proteomes" id="UP000823900">
    <property type="component" value="Unassembled WGS sequence"/>
</dbReference>
<proteinExistence type="predicted"/>
<dbReference type="EMBL" id="DWZA01000104">
    <property type="protein sequence ID" value="HJA72420.1"/>
    <property type="molecule type" value="Genomic_DNA"/>
</dbReference>
<dbReference type="AlphaFoldDB" id="A0A9D2HIW4"/>